<gene>
    <name evidence="2" type="ORF">K340107D12_59480</name>
</gene>
<comment type="caution">
    <text evidence="2">The sequence shown here is derived from an EMBL/GenBank/DDBJ whole genome shotgun (WGS) entry which is preliminary data.</text>
</comment>
<dbReference type="Pfam" id="PF06250">
    <property type="entry name" value="YhcG_C"/>
    <property type="match status" value="1"/>
</dbReference>
<keyword evidence="3" id="KW-1185">Reference proteome</keyword>
<reference evidence="2 3" key="1">
    <citation type="submission" date="2024-04" db="EMBL/GenBank/DDBJ databases">
        <title>Defined microbial consortia suppress multidrug-resistant proinflammatory Enterobacteriaceae via ecological control.</title>
        <authorList>
            <person name="Furuichi M."/>
            <person name="Kawaguchi T."/>
            <person name="Pust M."/>
            <person name="Yasuma K."/>
            <person name="Plichta D."/>
            <person name="Hasegawa N."/>
            <person name="Ohya T."/>
            <person name="Bhattarai S."/>
            <person name="Sasajima S."/>
            <person name="Aoto Y."/>
            <person name="Tuganbaev T."/>
            <person name="Yaginuma M."/>
            <person name="Ueda M."/>
            <person name="Okahashi N."/>
            <person name="Amafuji K."/>
            <person name="Kiridooshi Y."/>
            <person name="Sugita K."/>
            <person name="Strazar M."/>
            <person name="Skelly A."/>
            <person name="Suda W."/>
            <person name="Hattori M."/>
            <person name="Nakamoto N."/>
            <person name="Caballero S."/>
            <person name="Norman J."/>
            <person name="Olle B."/>
            <person name="Tanoue T."/>
            <person name="Arita M."/>
            <person name="Bucci V."/>
            <person name="Atarashi K."/>
            <person name="Xavier R."/>
            <person name="Honda K."/>
        </authorList>
    </citation>
    <scope>NUCLEOTIDE SEQUENCE [LARGE SCALE GENOMIC DNA]</scope>
    <source>
        <strain evidence="3">k34-0107-D12</strain>
    </source>
</reference>
<dbReference type="PANTHER" id="PTHR30547">
    <property type="entry name" value="UNCHARACTERIZED PROTEIN YHCG-RELATED"/>
    <property type="match status" value="1"/>
</dbReference>
<dbReference type="InterPro" id="IPR011856">
    <property type="entry name" value="tRNA_endonuc-like_dom_sf"/>
</dbReference>
<organism evidence="2 3">
    <name type="scientific">Blautia parvula</name>
    <dbReference type="NCBI Taxonomy" id="2877527"/>
    <lineage>
        <taxon>Bacteria</taxon>
        <taxon>Bacillati</taxon>
        <taxon>Bacillota</taxon>
        <taxon>Clostridia</taxon>
        <taxon>Lachnospirales</taxon>
        <taxon>Lachnospiraceae</taxon>
        <taxon>Blautia</taxon>
    </lineage>
</organism>
<protein>
    <recommendedName>
        <fullName evidence="1">YhcG PDDEXK nuclease domain-containing protein</fullName>
    </recommendedName>
</protein>
<proteinExistence type="predicted"/>
<dbReference type="EMBL" id="BAABZQ010000001">
    <property type="protein sequence ID" value="GAA6503132.1"/>
    <property type="molecule type" value="Genomic_DNA"/>
</dbReference>
<evidence type="ECO:0000313" key="2">
    <source>
        <dbReference type="EMBL" id="GAA6503132.1"/>
    </source>
</evidence>
<dbReference type="Proteomes" id="UP001600941">
    <property type="component" value="Unassembled WGS sequence"/>
</dbReference>
<dbReference type="InterPro" id="IPR009362">
    <property type="entry name" value="YhcG_C"/>
</dbReference>
<dbReference type="Gene3D" id="3.40.1350.10">
    <property type="match status" value="1"/>
</dbReference>
<accession>A0ABQ0C2W8</accession>
<dbReference type="PANTHER" id="PTHR30547:SF5">
    <property type="entry name" value="NUCLEASE YHCG-RELATED"/>
    <property type="match status" value="1"/>
</dbReference>
<feature type="domain" description="YhcG PDDEXK nuclease" evidence="1">
    <location>
        <begin position="34"/>
        <end position="177"/>
    </location>
</feature>
<evidence type="ECO:0000259" key="1">
    <source>
        <dbReference type="Pfam" id="PF06250"/>
    </source>
</evidence>
<name>A0ABQ0C2W8_9FIRM</name>
<sequence>MYERTAISSKPEELIRQEIAELKNKDKVSPDIVFHNPYFLDFTGLRGNFKEKNLEEMLLTELEKFIMELGTGFTFVERQKHMVIDGEDFFLDMLFFNRALHRLVAVELKLGKFKASYKGQMELYLRWLEKYEMQDGEETPLGLILCTEGGNEQIELLQLDKAGIRVSQYLTVLPEKHLLTEQINRALEEARERQAMEYDDEYDD</sequence>
<dbReference type="InterPro" id="IPR053148">
    <property type="entry name" value="PD-DEXK-like_domain"/>
</dbReference>
<evidence type="ECO:0000313" key="3">
    <source>
        <dbReference type="Proteomes" id="UP001600941"/>
    </source>
</evidence>